<feature type="binding site" evidence="12">
    <location>
        <position position="776"/>
    </location>
    <ligand>
        <name>substrate</name>
    </ligand>
</feature>
<dbReference type="Gene3D" id="3.50.30.10">
    <property type="entry name" value="Phosphohistidine domain"/>
    <property type="match status" value="1"/>
</dbReference>
<evidence type="ECO:0000256" key="1">
    <source>
        <dbReference type="ARBA" id="ARBA00001946"/>
    </source>
</evidence>
<comment type="similarity">
    <text evidence="2 10">Belongs to the PEP-utilizing enzyme family.</text>
</comment>
<dbReference type="GO" id="GO:0005524">
    <property type="term" value="F:ATP binding"/>
    <property type="evidence" value="ECO:0007669"/>
    <property type="project" value="UniProtKB-UniRule"/>
</dbReference>
<comment type="catalytic activity">
    <reaction evidence="10">
        <text>pyruvate + phosphate + ATP = phosphoenolpyruvate + AMP + diphosphate + H(+)</text>
        <dbReference type="Rhea" id="RHEA:10756"/>
        <dbReference type="ChEBI" id="CHEBI:15361"/>
        <dbReference type="ChEBI" id="CHEBI:15378"/>
        <dbReference type="ChEBI" id="CHEBI:30616"/>
        <dbReference type="ChEBI" id="CHEBI:33019"/>
        <dbReference type="ChEBI" id="CHEBI:43474"/>
        <dbReference type="ChEBI" id="CHEBI:58702"/>
        <dbReference type="ChEBI" id="CHEBI:456215"/>
        <dbReference type="EC" id="2.7.9.1"/>
    </reaction>
</comment>
<keyword evidence="6" id="KW-0547">Nucleotide-binding</keyword>
<gene>
    <name evidence="17" type="ORF">HAND00432_LOCUS10456</name>
</gene>
<evidence type="ECO:0000256" key="12">
    <source>
        <dbReference type="PIRSR" id="PIRSR000853-2"/>
    </source>
</evidence>
<keyword evidence="4" id="KW-0808">Transferase</keyword>
<evidence type="ECO:0000256" key="11">
    <source>
        <dbReference type="PIRSR" id="PIRSR000853-1"/>
    </source>
</evidence>
<name>A0A6U4UZK4_HEMAN</name>
<feature type="binding site" evidence="12">
    <location>
        <position position="773"/>
    </location>
    <ligand>
        <name>substrate</name>
    </ligand>
</feature>
<feature type="active site" description="Proton donor" evidence="11">
    <location>
        <position position="838"/>
    </location>
</feature>
<feature type="domain" description="PEP-utilising enzyme mobile" evidence="14">
    <location>
        <begin position="427"/>
        <end position="492"/>
    </location>
</feature>
<feature type="binding site" evidence="12">
    <location>
        <position position="775"/>
    </location>
    <ligand>
        <name>substrate</name>
    </ligand>
</feature>
<dbReference type="Gene3D" id="3.30.470.20">
    <property type="entry name" value="ATP-grasp fold, B domain"/>
    <property type="match status" value="1"/>
</dbReference>
<evidence type="ECO:0000259" key="16">
    <source>
        <dbReference type="Pfam" id="PF02896"/>
    </source>
</evidence>
<feature type="domain" description="Pyruvate phosphate dikinase AMP/ATP-binding" evidence="15">
    <location>
        <begin position="22"/>
        <end position="59"/>
    </location>
</feature>
<reference evidence="17" key="1">
    <citation type="submission" date="2021-01" db="EMBL/GenBank/DDBJ databases">
        <authorList>
            <person name="Corre E."/>
            <person name="Pelletier E."/>
            <person name="Niang G."/>
            <person name="Scheremetjew M."/>
            <person name="Finn R."/>
            <person name="Kale V."/>
            <person name="Holt S."/>
            <person name="Cochrane G."/>
            <person name="Meng A."/>
            <person name="Brown T."/>
            <person name="Cohen L."/>
        </authorList>
    </citation>
    <scope>NUCLEOTIDE SEQUENCE</scope>
    <source>
        <strain evidence="17">CCMP644</strain>
    </source>
</reference>
<dbReference type="NCBIfam" id="TIGR01828">
    <property type="entry name" value="pyru_phos_dikin"/>
    <property type="match status" value="1"/>
</dbReference>
<feature type="active site" description="Tele-phosphohistidine intermediate" evidence="11">
    <location>
        <position position="459"/>
    </location>
</feature>
<dbReference type="Pfam" id="PF00391">
    <property type="entry name" value="PEP-utilizers"/>
    <property type="match status" value="1"/>
</dbReference>
<feature type="binding site" evidence="13">
    <location>
        <position position="776"/>
    </location>
    <ligand>
        <name>Mg(2+)</name>
        <dbReference type="ChEBI" id="CHEBI:18420"/>
    </ligand>
</feature>
<sequence length="882" mass="96308">MATQMIYNFSKEGSDGGAHMKHLLGGKGANLAEMSRVGLNIPPGFTITTEVCAKYNENNRTFPPELWPMVEDSLKIVEDKTNMKFGDPANPLLVSVRSGAAVSMPGMMDTVLNLGMNDEVVEGMSKRMDPRFVWDCYRRLIDMFGNVVLGMEHKGFEDVLSKVKADKGAANDVDLKAEDLKLVVEGFKQVYRNHGMEFPTDPKKQLSLAINAVFNSWDGPNAKKYREINKITNLLGTAVNVQSMVFGNWSDDSGTGVLFTRDPSTGEDKLYGEYLINAQGEDVVAGIRTPLKLEMMKTEIPAIHKQIFDTVKMLERHYKDMMDVEFTIQSGVLYMLQCRAGKRTGAAAVKIAVDMVREGLVTKEQAINMVEPGHLDQLLHPQFKDMKAAKYKGAVIAHGLPASPGAAVGQIVFGSEEAEAMAKQGVKVIMVRQETSPDDVSGMHASEGILTCKGGMTSHAAVVARGWGKPCVCGCAELHIDETSNTLTIDGKKFSTGDWISLNGATGEVLTGKHGVEPPKIAGDMAVLMEWVDAARTMEVFTNADTPEDAAEARHNGAQGIGLVRTEHMFFSCEERLENMRYMILCDCKQERAKALEKLITYQRTDFEGIFTAMDGCTVTIRMLDPPLHEFLPKMDQVEACENLAKDLSIPLADVQERIRNHHEVNPMLGLRGCRLGITSPDITEMQARAIMEAAVNVKAKGVTAVPNIMVPLVGTRKELENQVAIIKRVIDEVQTKSGVTVDGVLVGTMIETPRAALVAGDIANVADFFSFGTNDLTQMTFGYSRDDAGTFLPAYISDGILPCDPFEVLDSKGVGKLIQLAVEAGRETKPKLKIGICGEHGGEAQSIKFISQFGFNYVSCSPFRVPIARLACAQAAIAKKK</sequence>
<feature type="domain" description="Pyruvate phosphate dikinase AMP/ATP-binding" evidence="15">
    <location>
        <begin position="69"/>
        <end position="307"/>
    </location>
</feature>
<dbReference type="NCBIfam" id="NF004531">
    <property type="entry name" value="PRK05878.1"/>
    <property type="match status" value="1"/>
</dbReference>
<evidence type="ECO:0000256" key="2">
    <source>
        <dbReference type="ARBA" id="ARBA00007837"/>
    </source>
</evidence>
<protein>
    <recommendedName>
        <fullName evidence="3 10">Pyruvate, phosphate dikinase</fullName>
        <ecNumber evidence="3 10">2.7.9.1</ecNumber>
    </recommendedName>
</protein>
<dbReference type="InterPro" id="IPR008279">
    <property type="entry name" value="PEP-util_enz_mobile_dom"/>
</dbReference>
<proteinExistence type="inferred from homology"/>
<evidence type="ECO:0000256" key="3">
    <source>
        <dbReference type="ARBA" id="ARBA00011994"/>
    </source>
</evidence>
<dbReference type="SUPFAM" id="SSF52009">
    <property type="entry name" value="Phosphohistidine domain"/>
    <property type="match status" value="1"/>
</dbReference>
<dbReference type="InterPro" id="IPR015813">
    <property type="entry name" value="Pyrv/PenolPyrv_kinase-like_dom"/>
</dbReference>
<dbReference type="SUPFAM" id="SSF56059">
    <property type="entry name" value="Glutathione synthetase ATP-binding domain-like"/>
    <property type="match status" value="1"/>
</dbReference>
<evidence type="ECO:0000256" key="4">
    <source>
        <dbReference type="ARBA" id="ARBA00022679"/>
    </source>
</evidence>
<dbReference type="InterPro" id="IPR040442">
    <property type="entry name" value="Pyrv_kinase-like_dom_sf"/>
</dbReference>
<dbReference type="InterPro" id="IPR010121">
    <property type="entry name" value="Pyruvate_phosphate_dikinase"/>
</dbReference>
<evidence type="ECO:0000256" key="10">
    <source>
        <dbReference type="PIRNR" id="PIRNR000853"/>
    </source>
</evidence>
<evidence type="ECO:0000256" key="6">
    <source>
        <dbReference type="ARBA" id="ARBA00022741"/>
    </source>
</evidence>
<dbReference type="GO" id="GO:0046872">
    <property type="term" value="F:metal ion binding"/>
    <property type="evidence" value="ECO:0007669"/>
    <property type="project" value="UniProtKB-UniRule"/>
</dbReference>
<dbReference type="InterPro" id="IPR023151">
    <property type="entry name" value="PEP_util_CS"/>
</dbReference>
<dbReference type="Pfam" id="PF02896">
    <property type="entry name" value="PEP-utilizers_C"/>
    <property type="match status" value="1"/>
</dbReference>
<dbReference type="PROSITE" id="PS00742">
    <property type="entry name" value="PEP_ENZYMES_2"/>
    <property type="match status" value="1"/>
</dbReference>
<dbReference type="EC" id="2.7.9.1" evidence="3 10"/>
<feature type="binding site" evidence="13">
    <location>
        <position position="752"/>
    </location>
    <ligand>
        <name>Mg(2+)</name>
        <dbReference type="ChEBI" id="CHEBI:18420"/>
    </ligand>
</feature>
<dbReference type="PANTHER" id="PTHR22931:SF9">
    <property type="entry name" value="PYRUVATE, PHOSPHATE DIKINASE 1, CHLOROPLASTIC"/>
    <property type="match status" value="1"/>
</dbReference>
<keyword evidence="8" id="KW-0067">ATP-binding</keyword>
<dbReference type="InterPro" id="IPR000121">
    <property type="entry name" value="PEP_util_C"/>
</dbReference>
<dbReference type="InterPro" id="IPR018274">
    <property type="entry name" value="PEP_util_AS"/>
</dbReference>
<evidence type="ECO:0000256" key="13">
    <source>
        <dbReference type="PIRSR" id="PIRSR000853-3"/>
    </source>
</evidence>
<dbReference type="Gene3D" id="3.20.20.60">
    <property type="entry name" value="Phosphoenolpyruvate-binding domains"/>
    <property type="match status" value="1"/>
</dbReference>
<evidence type="ECO:0000256" key="5">
    <source>
        <dbReference type="ARBA" id="ARBA00022723"/>
    </source>
</evidence>
<dbReference type="AlphaFoldDB" id="A0A6U4UZK4"/>
<dbReference type="InterPro" id="IPR013815">
    <property type="entry name" value="ATP_grasp_subdomain_1"/>
</dbReference>
<keyword evidence="7" id="KW-0418">Kinase</keyword>
<feature type="binding site" evidence="12">
    <location>
        <position position="774"/>
    </location>
    <ligand>
        <name>substrate</name>
    </ligand>
</feature>
<feature type="binding site" evidence="12">
    <location>
        <position position="752"/>
    </location>
    <ligand>
        <name>substrate</name>
    </ligand>
</feature>
<evidence type="ECO:0000256" key="7">
    <source>
        <dbReference type="ARBA" id="ARBA00022777"/>
    </source>
</evidence>
<dbReference type="PROSITE" id="PS00370">
    <property type="entry name" value="PEP_ENZYMES_PHOS_SITE"/>
    <property type="match status" value="1"/>
</dbReference>
<dbReference type="GO" id="GO:0016301">
    <property type="term" value="F:kinase activity"/>
    <property type="evidence" value="ECO:0007669"/>
    <property type="project" value="UniProtKB-UniRule"/>
</dbReference>
<keyword evidence="9 13" id="KW-0460">Magnesium</keyword>
<dbReference type="PANTHER" id="PTHR22931">
    <property type="entry name" value="PHOSPHOENOLPYRUVATE DIKINASE-RELATED"/>
    <property type="match status" value="1"/>
</dbReference>
<keyword evidence="5 13" id="KW-0479">Metal-binding</keyword>
<dbReference type="PIRSF" id="PIRSF000853">
    <property type="entry name" value="PPDK"/>
    <property type="match status" value="1"/>
</dbReference>
<dbReference type="Gene3D" id="1.10.189.10">
    <property type="entry name" value="Pyruvate Phosphate Dikinase, domain 2"/>
    <property type="match status" value="1"/>
</dbReference>
<evidence type="ECO:0000313" key="17">
    <source>
        <dbReference type="EMBL" id="CAD8955918.1"/>
    </source>
</evidence>
<feature type="binding site" evidence="12">
    <location>
        <position position="622"/>
    </location>
    <ligand>
        <name>substrate</name>
    </ligand>
</feature>
<comment type="cofactor">
    <cofactor evidence="1 10 13">
        <name>Mg(2+)</name>
        <dbReference type="ChEBI" id="CHEBI:18420"/>
    </cofactor>
</comment>
<dbReference type="Gene3D" id="1.20.80.30">
    <property type="match status" value="1"/>
</dbReference>
<feature type="binding site" evidence="12">
    <location>
        <position position="565"/>
    </location>
    <ligand>
        <name>substrate</name>
    </ligand>
</feature>
<dbReference type="SUPFAM" id="SSF51621">
    <property type="entry name" value="Phosphoenolpyruvate/pyruvate domain"/>
    <property type="match status" value="1"/>
</dbReference>
<dbReference type="GO" id="GO:0050242">
    <property type="term" value="F:pyruvate, phosphate dikinase activity"/>
    <property type="evidence" value="ECO:0007669"/>
    <property type="project" value="UniProtKB-UniRule"/>
</dbReference>
<evidence type="ECO:0000259" key="14">
    <source>
        <dbReference type="Pfam" id="PF00391"/>
    </source>
</evidence>
<organism evidence="17">
    <name type="scientific">Hemiselmis andersenii</name>
    <name type="common">Cryptophyte alga</name>
    <dbReference type="NCBI Taxonomy" id="464988"/>
    <lineage>
        <taxon>Eukaryota</taxon>
        <taxon>Cryptophyceae</taxon>
        <taxon>Cryptomonadales</taxon>
        <taxon>Hemiselmidaceae</taxon>
        <taxon>Hemiselmis</taxon>
    </lineage>
</organism>
<evidence type="ECO:0000256" key="8">
    <source>
        <dbReference type="ARBA" id="ARBA00022840"/>
    </source>
</evidence>
<accession>A0A6U4UZK4</accession>
<dbReference type="InterPro" id="IPR036637">
    <property type="entry name" value="Phosphohistidine_dom_sf"/>
</dbReference>
<evidence type="ECO:0000259" key="15">
    <source>
        <dbReference type="Pfam" id="PF01326"/>
    </source>
</evidence>
<dbReference type="InterPro" id="IPR002192">
    <property type="entry name" value="PPDK_AMP/ATP-bd"/>
</dbReference>
<dbReference type="EMBL" id="HBFX01017272">
    <property type="protein sequence ID" value="CAD8955918.1"/>
    <property type="molecule type" value="Transcribed_RNA"/>
</dbReference>
<evidence type="ECO:0000256" key="9">
    <source>
        <dbReference type="ARBA" id="ARBA00022842"/>
    </source>
</evidence>
<feature type="domain" description="PEP-utilising enzyme C-terminal" evidence="16">
    <location>
        <begin position="524"/>
        <end position="876"/>
    </location>
</feature>
<dbReference type="Gene3D" id="3.30.1490.20">
    <property type="entry name" value="ATP-grasp fold, A domain"/>
    <property type="match status" value="1"/>
</dbReference>
<dbReference type="Pfam" id="PF01326">
    <property type="entry name" value="PPDK_N"/>
    <property type="match status" value="2"/>
</dbReference>